<evidence type="ECO:0000256" key="1">
    <source>
        <dbReference type="ARBA" id="ARBA00004141"/>
    </source>
</evidence>
<evidence type="ECO:0000256" key="6">
    <source>
        <dbReference type="SAM" id="Phobius"/>
    </source>
</evidence>
<feature type="transmembrane region" description="Helical" evidence="6">
    <location>
        <begin position="138"/>
        <end position="158"/>
    </location>
</feature>
<dbReference type="Proteomes" id="UP000000759">
    <property type="component" value="Chromosome 10"/>
</dbReference>
<proteinExistence type="predicted"/>
<evidence type="ECO:0000256" key="4">
    <source>
        <dbReference type="ARBA" id="ARBA00023136"/>
    </source>
</evidence>
<feature type="region of interest" description="Disordered" evidence="5">
    <location>
        <begin position="21"/>
        <end position="48"/>
    </location>
</feature>
<dbReference type="PANTHER" id="PTHR11132">
    <property type="entry name" value="SOLUTE CARRIER FAMILY 35"/>
    <property type="match status" value="1"/>
</dbReference>
<feature type="compositionally biased region" description="Polar residues" evidence="5">
    <location>
        <begin position="38"/>
        <end position="48"/>
    </location>
</feature>
<reference evidence="9 10" key="1">
    <citation type="journal article" date="2008" name="Nature">
        <title>The Phaeodactylum genome reveals the evolutionary history of diatom genomes.</title>
        <authorList>
            <person name="Bowler C."/>
            <person name="Allen A.E."/>
            <person name="Badger J.H."/>
            <person name="Grimwood J."/>
            <person name="Jabbari K."/>
            <person name="Kuo A."/>
            <person name="Maheswari U."/>
            <person name="Martens C."/>
            <person name="Maumus F."/>
            <person name="Otillar R.P."/>
            <person name="Rayko E."/>
            <person name="Salamov A."/>
            <person name="Vandepoele K."/>
            <person name="Beszteri B."/>
            <person name="Gruber A."/>
            <person name="Heijde M."/>
            <person name="Katinka M."/>
            <person name="Mock T."/>
            <person name="Valentin K."/>
            <person name="Verret F."/>
            <person name="Berges J.A."/>
            <person name="Brownlee C."/>
            <person name="Cadoret J.P."/>
            <person name="Chiovitti A."/>
            <person name="Choi C.J."/>
            <person name="Coesel S."/>
            <person name="De Martino A."/>
            <person name="Detter J.C."/>
            <person name="Durkin C."/>
            <person name="Falciatore A."/>
            <person name="Fournet J."/>
            <person name="Haruta M."/>
            <person name="Huysman M.J."/>
            <person name="Jenkins B.D."/>
            <person name="Jiroutova K."/>
            <person name="Jorgensen R.E."/>
            <person name="Joubert Y."/>
            <person name="Kaplan A."/>
            <person name="Kroger N."/>
            <person name="Kroth P.G."/>
            <person name="La Roche J."/>
            <person name="Lindquist E."/>
            <person name="Lommer M."/>
            <person name="Martin-Jezequel V."/>
            <person name="Lopez P.J."/>
            <person name="Lucas S."/>
            <person name="Mangogna M."/>
            <person name="McGinnis K."/>
            <person name="Medlin L.K."/>
            <person name="Montsant A."/>
            <person name="Oudot-Le Secq M.P."/>
            <person name="Napoli C."/>
            <person name="Obornik M."/>
            <person name="Parker M.S."/>
            <person name="Petit J.L."/>
            <person name="Porcel B.M."/>
            <person name="Poulsen N."/>
            <person name="Robison M."/>
            <person name="Rychlewski L."/>
            <person name="Rynearson T.A."/>
            <person name="Schmutz J."/>
            <person name="Shapiro H."/>
            <person name="Siaut M."/>
            <person name="Stanley M."/>
            <person name="Sussman M.R."/>
            <person name="Taylor A.R."/>
            <person name="Vardi A."/>
            <person name="von Dassow P."/>
            <person name="Vyverman W."/>
            <person name="Willis A."/>
            <person name="Wyrwicz L.S."/>
            <person name="Rokhsar D.S."/>
            <person name="Weissenbach J."/>
            <person name="Armbrust E.V."/>
            <person name="Green B.R."/>
            <person name="Van de Peer Y."/>
            <person name="Grigoriev I.V."/>
        </authorList>
    </citation>
    <scope>NUCLEOTIDE SEQUENCE [LARGE SCALE GENOMIC DNA]</scope>
    <source>
        <strain evidence="9 10">CCAP 1055/1</strain>
    </source>
</reference>
<feature type="transmembrane region" description="Helical" evidence="6">
    <location>
        <begin position="250"/>
        <end position="269"/>
    </location>
</feature>
<dbReference type="OrthoDB" id="6418713at2759"/>
<dbReference type="Pfam" id="PF03151">
    <property type="entry name" value="TPT"/>
    <property type="match status" value="1"/>
</dbReference>
<keyword evidence="2 6" id="KW-0812">Transmembrane</keyword>
<evidence type="ECO:0000256" key="7">
    <source>
        <dbReference type="SAM" id="SignalP"/>
    </source>
</evidence>
<dbReference type="InterPro" id="IPR004853">
    <property type="entry name" value="Sugar_P_trans_dom"/>
</dbReference>
<dbReference type="GO" id="GO:0016020">
    <property type="term" value="C:membrane"/>
    <property type="evidence" value="ECO:0007669"/>
    <property type="project" value="UniProtKB-SubCell"/>
</dbReference>
<evidence type="ECO:0000256" key="5">
    <source>
        <dbReference type="SAM" id="MobiDB-lite"/>
    </source>
</evidence>
<dbReference type="InParanoid" id="B7G197"/>
<keyword evidence="3 6" id="KW-1133">Transmembrane helix</keyword>
<dbReference type="GeneID" id="7201551"/>
<evidence type="ECO:0000259" key="8">
    <source>
        <dbReference type="Pfam" id="PF03151"/>
    </source>
</evidence>
<accession>B7G197</accession>
<feature type="compositionally biased region" description="Polar residues" evidence="5">
    <location>
        <begin position="21"/>
        <end position="30"/>
    </location>
</feature>
<feature type="chain" id="PRO_5002852895" description="Sugar phosphate transporter domain-containing protein" evidence="7">
    <location>
        <begin position="18"/>
        <end position="425"/>
    </location>
</feature>
<organism evidence="9 10">
    <name type="scientific">Phaeodactylum tricornutum (strain CCAP 1055/1)</name>
    <dbReference type="NCBI Taxonomy" id="556484"/>
    <lineage>
        <taxon>Eukaryota</taxon>
        <taxon>Sar</taxon>
        <taxon>Stramenopiles</taxon>
        <taxon>Ochrophyta</taxon>
        <taxon>Bacillariophyta</taxon>
        <taxon>Bacillariophyceae</taxon>
        <taxon>Bacillariophycidae</taxon>
        <taxon>Naviculales</taxon>
        <taxon>Phaeodactylaceae</taxon>
        <taxon>Phaeodactylum</taxon>
    </lineage>
</organism>
<evidence type="ECO:0000313" key="10">
    <source>
        <dbReference type="Proteomes" id="UP000000759"/>
    </source>
</evidence>
<comment type="subcellular location">
    <subcellularLocation>
        <location evidence="1">Membrane</location>
        <topology evidence="1">Multi-pass membrane protein</topology>
    </subcellularLocation>
</comment>
<dbReference type="EMBL" id="CM000613">
    <property type="protein sequence ID" value="EEC47468.1"/>
    <property type="molecule type" value="Genomic_DNA"/>
</dbReference>
<feature type="transmembrane region" description="Helical" evidence="6">
    <location>
        <begin position="109"/>
        <end position="126"/>
    </location>
</feature>
<evidence type="ECO:0000313" key="9">
    <source>
        <dbReference type="EMBL" id="EEC47468.1"/>
    </source>
</evidence>
<dbReference type="KEGG" id="pti:PHATRDRAFT_27949"/>
<feature type="transmembrane region" description="Helical" evidence="6">
    <location>
        <begin position="289"/>
        <end position="307"/>
    </location>
</feature>
<evidence type="ECO:0000256" key="3">
    <source>
        <dbReference type="ARBA" id="ARBA00022989"/>
    </source>
</evidence>
<protein>
    <recommendedName>
        <fullName evidence="8">Sugar phosphate transporter domain-containing protein</fullName>
    </recommendedName>
</protein>
<reference evidence="10" key="2">
    <citation type="submission" date="2008-08" db="EMBL/GenBank/DDBJ databases">
        <authorList>
            <consortium name="Diatom Consortium"/>
            <person name="Grigoriev I."/>
            <person name="Grimwood J."/>
            <person name="Kuo A."/>
            <person name="Otillar R.P."/>
            <person name="Salamov A."/>
            <person name="Detter J.C."/>
            <person name="Lindquist E."/>
            <person name="Shapiro H."/>
            <person name="Lucas S."/>
            <person name="Glavina del Rio T."/>
            <person name="Pitluck S."/>
            <person name="Rokhsar D."/>
            <person name="Bowler C."/>
        </authorList>
    </citation>
    <scope>GENOME REANNOTATION</scope>
    <source>
        <strain evidence="10">CCAP 1055/1</strain>
    </source>
</reference>
<feature type="domain" description="Sugar phosphate transporter" evidence="8">
    <location>
        <begin position="107"/>
        <end position="401"/>
    </location>
</feature>
<gene>
    <name evidence="9" type="primary">Tpt5</name>
    <name evidence="9" type="ORF">PHATRDRAFT_27949</name>
</gene>
<dbReference type="InterPro" id="IPR050186">
    <property type="entry name" value="TPT_transporter"/>
</dbReference>
<dbReference type="AlphaFoldDB" id="B7G197"/>
<sequence>MRFAAWLVILTGTFVEADRVQSTQPQSASNFGKPPRNWVSSSAASGSRGTLTIESATGMDHSQRTRRTTLDTRGGAATKTTNVKLRVASSRAVVAPTAAPHPLLHTLKVGFYFALWYALNIVYNILNKKLLNVLPSPVTVGSIQFGVGCFYVLLVWALKLRPAPTLTSQGKAAVQKVGFWHCTGQLASMVSLGAGPVSFTHIVKALEPFFSAVVSALAFGTWMKPQVYATLLPVVGGVGYACLKERSFSWLAFYMAMGSNLAFALRAVLSKVAMSSGANVGTNISSTNVFAMVTLAAFVWSIPMALVTEGRSFGTLWNKALSQQSAADLCKALFVSGMFHYLNNEVMYLALGNVHPVTLAVGNTMKRVIIMVASVMVFQNEITPQAAVGSAIGIAGVLLYSLTKQYYEKLEAKRYDAIKQTRKKR</sequence>
<dbReference type="InterPro" id="IPR037185">
    <property type="entry name" value="EmrE-like"/>
</dbReference>
<keyword evidence="4 6" id="KW-0472">Membrane</keyword>
<keyword evidence="7" id="KW-0732">Signal</keyword>
<keyword evidence="10" id="KW-1185">Reference proteome</keyword>
<feature type="transmembrane region" description="Helical" evidence="6">
    <location>
        <begin position="226"/>
        <end position="243"/>
    </location>
</feature>
<name>B7G197_PHATC</name>
<dbReference type="HOGENOM" id="CLU_019048_0_0_1"/>
<feature type="signal peptide" evidence="7">
    <location>
        <begin position="1"/>
        <end position="17"/>
    </location>
</feature>
<evidence type="ECO:0000256" key="2">
    <source>
        <dbReference type="ARBA" id="ARBA00022692"/>
    </source>
</evidence>
<dbReference type="SUPFAM" id="SSF103481">
    <property type="entry name" value="Multidrug resistance efflux transporter EmrE"/>
    <property type="match status" value="1"/>
</dbReference>
<dbReference type="RefSeq" id="XP_002180816.1">
    <property type="nucleotide sequence ID" value="XM_002180780.1"/>
</dbReference>